<evidence type="ECO:0000259" key="3">
    <source>
        <dbReference type="Pfam" id="PF02617"/>
    </source>
</evidence>
<dbReference type="GeneID" id="93872770"/>
<evidence type="ECO:0000313" key="7">
    <source>
        <dbReference type="EMBL" id="PAT42699.1"/>
    </source>
</evidence>
<dbReference type="GO" id="GO:0006508">
    <property type="term" value="P:proteolysis"/>
    <property type="evidence" value="ECO:0007669"/>
    <property type="project" value="UniProtKB-UniRule"/>
</dbReference>
<accession>A0A2A2A7G1</accession>
<accession>A0A2A2AIB0</accession>
<name>A0A2A2AIB0_9BURK</name>
<evidence type="ECO:0000313" key="8">
    <source>
        <dbReference type="EMBL" id="PAX16882.1"/>
    </source>
</evidence>
<dbReference type="SUPFAM" id="SSF54736">
    <property type="entry name" value="ClpS-like"/>
    <property type="match status" value="1"/>
</dbReference>
<dbReference type="EMBL" id="NSJE01000010">
    <property type="protein sequence ID" value="PAT42699.1"/>
    <property type="molecule type" value="Genomic_DNA"/>
</dbReference>
<evidence type="ECO:0000256" key="1">
    <source>
        <dbReference type="HAMAP-Rule" id="MF_00302"/>
    </source>
</evidence>
<dbReference type="Gene3D" id="3.30.1390.10">
    <property type="match status" value="1"/>
</dbReference>
<dbReference type="InterPro" id="IPR022935">
    <property type="entry name" value="ClpS"/>
</dbReference>
<accession>A0A2A2T610</accession>
<keyword evidence="5" id="KW-0378">Hydrolase</keyword>
<evidence type="ECO:0000313" key="13">
    <source>
        <dbReference type="Proteomes" id="UP000218644"/>
    </source>
</evidence>
<protein>
    <recommendedName>
        <fullName evidence="1">ATP-dependent Clp protease adapter protein ClpS</fullName>
    </recommendedName>
</protein>
<keyword evidence="5" id="KW-0645">Protease</keyword>
<dbReference type="EMBL" id="NSJD01000003">
    <property type="protein sequence ID" value="PAT40943.1"/>
    <property type="molecule type" value="Genomic_DNA"/>
</dbReference>
<dbReference type="HAMAP" id="MF_00302">
    <property type="entry name" value="ClpS"/>
    <property type="match status" value="1"/>
</dbReference>
<dbReference type="AlphaFoldDB" id="A0A2A2AIB0"/>
<dbReference type="EMBL" id="NSJF01000006">
    <property type="protein sequence ID" value="PAT33721.1"/>
    <property type="molecule type" value="Genomic_DNA"/>
</dbReference>
<dbReference type="Proteomes" id="UP000218054">
    <property type="component" value="Unassembled WGS sequence"/>
</dbReference>
<dbReference type="Proteomes" id="UP000218644">
    <property type="component" value="Unassembled WGS sequence"/>
</dbReference>
<dbReference type="Pfam" id="PF02617">
    <property type="entry name" value="ClpS"/>
    <property type="match status" value="1"/>
</dbReference>
<evidence type="ECO:0000313" key="4">
    <source>
        <dbReference type="EMBL" id="PAT33721.1"/>
    </source>
</evidence>
<feature type="domain" description="Adaptor protein ClpS core" evidence="3">
    <location>
        <begin position="38"/>
        <end position="116"/>
    </location>
</feature>
<comment type="similarity">
    <text evidence="1">Belongs to the ClpS family.</text>
</comment>
<dbReference type="RefSeq" id="WP_095538601.1">
    <property type="nucleotide sequence ID" value="NZ_CP154474.1"/>
</dbReference>
<feature type="compositionally biased region" description="Polar residues" evidence="2">
    <location>
        <begin position="1"/>
        <end position="10"/>
    </location>
</feature>
<dbReference type="EMBL" id="NTBI01000005">
    <property type="protein sequence ID" value="PAX16882.1"/>
    <property type="molecule type" value="Genomic_DNA"/>
</dbReference>
<dbReference type="GO" id="GO:0030163">
    <property type="term" value="P:protein catabolic process"/>
    <property type="evidence" value="ECO:0007669"/>
    <property type="project" value="InterPro"/>
</dbReference>
<accession>A0A2A2AYH1</accession>
<dbReference type="InterPro" id="IPR014719">
    <property type="entry name" value="Ribosomal_bL12_C/ClpS-like"/>
</dbReference>
<dbReference type="Proteomes" id="UP000217999">
    <property type="component" value="Unassembled WGS sequence"/>
</dbReference>
<organism evidence="5 11">
    <name type="scientific">Vandammella animalimorsus</name>
    <dbReference type="NCBI Taxonomy" id="2029117"/>
    <lineage>
        <taxon>Bacteria</taxon>
        <taxon>Pseudomonadati</taxon>
        <taxon>Pseudomonadota</taxon>
        <taxon>Betaproteobacteria</taxon>
        <taxon>Burkholderiales</taxon>
        <taxon>Comamonadaceae</taxon>
        <taxon>Vandammella</taxon>
    </lineage>
</organism>
<gene>
    <name evidence="1" type="primary">clpS</name>
    <name evidence="4" type="ORF">CK620_11150</name>
    <name evidence="7" type="ORF">CK621_07550</name>
    <name evidence="6" type="ORF">CK623_04040</name>
    <name evidence="5" type="ORF">CK625_02180</name>
    <name evidence="8" type="ORF">CLI92_07200</name>
</gene>
<evidence type="ECO:0000313" key="6">
    <source>
        <dbReference type="EMBL" id="PAT40943.1"/>
    </source>
</evidence>
<dbReference type="PANTHER" id="PTHR33473">
    <property type="entry name" value="ATP-DEPENDENT CLP PROTEASE ADAPTER PROTEIN CLPS1, CHLOROPLASTIC"/>
    <property type="match status" value="1"/>
</dbReference>
<evidence type="ECO:0000256" key="2">
    <source>
        <dbReference type="SAM" id="MobiDB-lite"/>
    </source>
</evidence>
<comment type="subunit">
    <text evidence="1">Binds to the N-terminal domain of the chaperone ClpA.</text>
</comment>
<dbReference type="InterPro" id="IPR003769">
    <property type="entry name" value="ClpS_core"/>
</dbReference>
<comment type="caution">
    <text evidence="5">The sequence shown here is derived from an EMBL/GenBank/DDBJ whole genome shotgun (WGS) entry which is preliminary data.</text>
</comment>
<dbReference type="NCBIfam" id="NF000672">
    <property type="entry name" value="PRK00033.1-5"/>
    <property type="match status" value="1"/>
</dbReference>
<reference evidence="9 10" key="1">
    <citation type="submission" date="2017-08" db="EMBL/GenBank/DDBJ databases">
        <title>WGS of Clinical strains of the CDC Group NO-1 linked to zoonotic infections in humans.</title>
        <authorList>
            <person name="Bernier A.-M."/>
            <person name="Bernard K."/>
        </authorList>
    </citation>
    <scope>NUCLEOTIDE SEQUENCE [LARGE SCALE GENOMIC DNA]</scope>
    <source>
        <strain evidence="5 11">NML00-0135</strain>
        <strain evidence="4 10">NML03-0146</strain>
        <strain evidence="7 12">NML120219</strain>
        <strain evidence="6 13">NML79-0751</strain>
        <strain evidence="8 9">NML91-0035</strain>
    </source>
</reference>
<sequence length="123" mass="13569">MNVPEASNQPIKPPAPPTVLPLQEEETAVVERQLHRPKQPPLYQVVMINDDFTPMEFVIAVLQEFFGKNRDMATQIMLKIHLEGRGVCGVYPHEIAETKVDQVMGAAASAGHPLQCLSEPLAS</sequence>
<dbReference type="Proteomes" id="UP000218439">
    <property type="component" value="Unassembled WGS sequence"/>
</dbReference>
<proteinExistence type="inferred from homology"/>
<evidence type="ECO:0000313" key="11">
    <source>
        <dbReference type="Proteomes" id="UP000218054"/>
    </source>
</evidence>
<dbReference type="EMBL" id="NSJB01000001">
    <property type="protein sequence ID" value="PAT38320.1"/>
    <property type="molecule type" value="Genomic_DNA"/>
</dbReference>
<keyword evidence="11" id="KW-1185">Reference proteome</keyword>
<dbReference type="Proteomes" id="UP000217780">
    <property type="component" value="Unassembled WGS sequence"/>
</dbReference>
<feature type="region of interest" description="Disordered" evidence="2">
    <location>
        <begin position="1"/>
        <end position="20"/>
    </location>
</feature>
<dbReference type="PANTHER" id="PTHR33473:SF19">
    <property type="entry name" value="ATP-DEPENDENT CLP PROTEASE ADAPTER PROTEIN CLPS"/>
    <property type="match status" value="1"/>
</dbReference>
<evidence type="ECO:0000313" key="9">
    <source>
        <dbReference type="Proteomes" id="UP000217780"/>
    </source>
</evidence>
<evidence type="ECO:0000313" key="12">
    <source>
        <dbReference type="Proteomes" id="UP000218439"/>
    </source>
</evidence>
<comment type="function">
    <text evidence="1">Involved in the modulation of the specificity of the ClpAP-mediated ATP-dependent protein degradation.</text>
</comment>
<evidence type="ECO:0000313" key="5">
    <source>
        <dbReference type="EMBL" id="PAT38320.1"/>
    </source>
</evidence>
<dbReference type="FunFam" id="3.30.1390.10:FF:000002">
    <property type="entry name" value="ATP-dependent Clp protease adapter protein ClpS"/>
    <property type="match status" value="1"/>
</dbReference>
<evidence type="ECO:0000313" key="10">
    <source>
        <dbReference type="Proteomes" id="UP000217999"/>
    </source>
</evidence>
<dbReference type="GO" id="GO:0008233">
    <property type="term" value="F:peptidase activity"/>
    <property type="evidence" value="ECO:0007669"/>
    <property type="project" value="UniProtKB-KW"/>
</dbReference>
<accession>A0A2A2AT56</accession>